<reference evidence="1" key="1">
    <citation type="submission" date="2018-05" db="EMBL/GenBank/DDBJ databases">
        <authorList>
            <person name="Lanie J.A."/>
            <person name="Ng W.-L."/>
            <person name="Kazmierczak K.M."/>
            <person name="Andrzejewski T.M."/>
            <person name="Davidsen T.M."/>
            <person name="Wayne K.J."/>
            <person name="Tettelin H."/>
            <person name="Glass J.I."/>
            <person name="Rusch D."/>
            <person name="Podicherti R."/>
            <person name="Tsui H.-C.T."/>
            <person name="Winkler M.E."/>
        </authorList>
    </citation>
    <scope>NUCLEOTIDE SEQUENCE</scope>
</reference>
<protein>
    <submittedName>
        <fullName evidence="1">Uncharacterized protein</fullName>
    </submittedName>
</protein>
<organism evidence="1">
    <name type="scientific">marine metagenome</name>
    <dbReference type="NCBI Taxonomy" id="408172"/>
    <lineage>
        <taxon>unclassified sequences</taxon>
        <taxon>metagenomes</taxon>
        <taxon>ecological metagenomes</taxon>
    </lineage>
</organism>
<name>A0A382Y615_9ZZZZ</name>
<accession>A0A382Y615</accession>
<dbReference type="AlphaFoldDB" id="A0A382Y615"/>
<dbReference type="InterPro" id="IPR013783">
    <property type="entry name" value="Ig-like_fold"/>
</dbReference>
<feature type="non-terminal residue" evidence="1">
    <location>
        <position position="194"/>
    </location>
</feature>
<gene>
    <name evidence="1" type="ORF">METZ01_LOCUS431159</name>
</gene>
<proteinExistence type="predicted"/>
<sequence>MKTIPPILSLVAFLSTALQAAPATPRDLATKEVENLLGLAFHEHSFSWSAPGQVAYQVLVASDPRKLAADVGDLWNSGMRRSNKQSGILCRGHALQPGQEVWWKVRIWNKESSPGDWSEASRFKLPVVEVKVSRVVLLGGNLIHGMEDHGFFETAVTARWPHHDLTFRNIGWPADDVFGTARGEFGSARNTRSW</sequence>
<dbReference type="EMBL" id="UINC01172962">
    <property type="protein sequence ID" value="SVD78305.1"/>
    <property type="molecule type" value="Genomic_DNA"/>
</dbReference>
<dbReference type="Pfam" id="PF25788">
    <property type="entry name" value="Ig_Rha78A_N"/>
    <property type="match status" value="1"/>
</dbReference>
<dbReference type="Gene3D" id="2.60.40.10">
    <property type="entry name" value="Immunoglobulins"/>
    <property type="match status" value="1"/>
</dbReference>
<evidence type="ECO:0000313" key="1">
    <source>
        <dbReference type="EMBL" id="SVD78305.1"/>
    </source>
</evidence>